<reference evidence="4 5" key="1">
    <citation type="journal article" date="2003" name="Int. J. Syst. Evol. Microbiol.">
        <title>Halobacillus salinus sp. nov., isolated from a salt lake on the coast of the East Sea in Korea.</title>
        <authorList>
            <person name="Yoon J.H."/>
            <person name="Kang K.H."/>
            <person name="Park Y.H."/>
        </authorList>
    </citation>
    <scope>NUCLEOTIDE SEQUENCE [LARGE SCALE GENOMIC DNA]</scope>
    <source>
        <strain evidence="4 5">HSL-3</strain>
    </source>
</reference>
<dbReference type="STRING" id="192814.GCA_900166575_01980"/>
<dbReference type="GO" id="GO:0007165">
    <property type="term" value="P:signal transduction"/>
    <property type="evidence" value="ECO:0007669"/>
    <property type="project" value="UniProtKB-KW"/>
</dbReference>
<dbReference type="AlphaFoldDB" id="A0A4Z0H4Z2"/>
<dbReference type="GO" id="GO:0016020">
    <property type="term" value="C:membrane"/>
    <property type="evidence" value="ECO:0007669"/>
    <property type="project" value="InterPro"/>
</dbReference>
<dbReference type="EMBL" id="SRJC01000001">
    <property type="protein sequence ID" value="TGB05493.1"/>
    <property type="molecule type" value="Genomic_DNA"/>
</dbReference>
<dbReference type="Pfam" id="PF00015">
    <property type="entry name" value="MCPsignal"/>
    <property type="match status" value="1"/>
</dbReference>
<evidence type="ECO:0000256" key="2">
    <source>
        <dbReference type="PROSITE-ProRule" id="PRU00284"/>
    </source>
</evidence>
<keyword evidence="1 2" id="KW-0807">Transducer</keyword>
<dbReference type="InterPro" id="IPR004089">
    <property type="entry name" value="MCPsignal_dom"/>
</dbReference>
<sequence>MLQGRLFNAVEGNLAMIYFDRGRRVTYVNKLFSDTMKFPNENSLIGLHHRTFCFDDFSESPKYESFWKGLLDGKSFQDKILRKDAHGKEVWLEATYMPVVENGQVEGILKLATDITKRQRDITDVVTNLREMSVDLDERAVNGLANQKSLQMKIDKITEISQDNTDTLRGLKETTSSIQTVVKTIKDIASQTNLLSLNAAIEAARAGEHGRGFDVVAKEVRKLSNQVEQSIGEVRSNIENITKEISLITEGTLNIQEDVSEAVEQILHTREGYELIVEAGERLKGEAEQLKGLI</sequence>
<dbReference type="Proteomes" id="UP000297982">
    <property type="component" value="Unassembled WGS sequence"/>
</dbReference>
<dbReference type="InterPro" id="IPR000014">
    <property type="entry name" value="PAS"/>
</dbReference>
<accession>A0A4Z0H4Z2</accession>
<feature type="domain" description="Methyl-accepting transducer" evidence="3">
    <location>
        <begin position="101"/>
        <end position="294"/>
    </location>
</feature>
<gene>
    <name evidence="4" type="ORF">E4663_08190</name>
</gene>
<dbReference type="InterPro" id="IPR013656">
    <property type="entry name" value="PAS_4"/>
</dbReference>
<dbReference type="Pfam" id="PF08448">
    <property type="entry name" value="PAS_4"/>
    <property type="match status" value="1"/>
</dbReference>
<dbReference type="PANTHER" id="PTHR32089:SF112">
    <property type="entry name" value="LYSOZYME-LIKE PROTEIN-RELATED"/>
    <property type="match status" value="1"/>
</dbReference>
<dbReference type="SMART" id="SM00283">
    <property type="entry name" value="MA"/>
    <property type="match status" value="1"/>
</dbReference>
<dbReference type="Gene3D" id="1.10.287.950">
    <property type="entry name" value="Methyl-accepting chemotaxis protein"/>
    <property type="match status" value="1"/>
</dbReference>
<protein>
    <submittedName>
        <fullName evidence="4">PAS domain S-box protein</fullName>
    </submittedName>
</protein>
<organism evidence="4 5">
    <name type="scientific">Halobacillus salinus</name>
    <dbReference type="NCBI Taxonomy" id="192814"/>
    <lineage>
        <taxon>Bacteria</taxon>
        <taxon>Bacillati</taxon>
        <taxon>Bacillota</taxon>
        <taxon>Bacilli</taxon>
        <taxon>Bacillales</taxon>
        <taxon>Bacillaceae</taxon>
        <taxon>Halobacillus</taxon>
    </lineage>
</organism>
<keyword evidence="5" id="KW-1185">Reference proteome</keyword>
<dbReference type="PROSITE" id="PS50111">
    <property type="entry name" value="CHEMOTAXIS_TRANSDUC_2"/>
    <property type="match status" value="1"/>
</dbReference>
<dbReference type="NCBIfam" id="TIGR00229">
    <property type="entry name" value="sensory_box"/>
    <property type="match status" value="1"/>
</dbReference>
<evidence type="ECO:0000313" key="4">
    <source>
        <dbReference type="EMBL" id="TGB05493.1"/>
    </source>
</evidence>
<dbReference type="InterPro" id="IPR035965">
    <property type="entry name" value="PAS-like_dom_sf"/>
</dbReference>
<proteinExistence type="predicted"/>
<dbReference type="SUPFAM" id="SSF58104">
    <property type="entry name" value="Methyl-accepting chemotaxis protein (MCP) signaling domain"/>
    <property type="match status" value="1"/>
</dbReference>
<name>A0A4Z0H4Z2_9BACI</name>
<dbReference type="PANTHER" id="PTHR32089">
    <property type="entry name" value="METHYL-ACCEPTING CHEMOTAXIS PROTEIN MCPB"/>
    <property type="match status" value="1"/>
</dbReference>
<evidence type="ECO:0000313" key="5">
    <source>
        <dbReference type="Proteomes" id="UP000297982"/>
    </source>
</evidence>
<evidence type="ECO:0000256" key="1">
    <source>
        <dbReference type="ARBA" id="ARBA00023224"/>
    </source>
</evidence>
<dbReference type="SUPFAM" id="SSF55785">
    <property type="entry name" value="PYP-like sensor domain (PAS domain)"/>
    <property type="match status" value="1"/>
</dbReference>
<dbReference type="Gene3D" id="3.30.450.20">
    <property type="entry name" value="PAS domain"/>
    <property type="match status" value="1"/>
</dbReference>
<evidence type="ECO:0000259" key="3">
    <source>
        <dbReference type="PROSITE" id="PS50111"/>
    </source>
</evidence>
<comment type="caution">
    <text evidence="4">The sequence shown here is derived from an EMBL/GenBank/DDBJ whole genome shotgun (WGS) entry which is preliminary data.</text>
</comment>